<dbReference type="EMBL" id="JBHMCE010000004">
    <property type="protein sequence ID" value="MFB9527983.1"/>
    <property type="molecule type" value="Genomic_DNA"/>
</dbReference>
<protein>
    <submittedName>
        <fullName evidence="1">Uncharacterized protein</fullName>
    </submittedName>
</protein>
<reference evidence="1 2" key="1">
    <citation type="submission" date="2024-09" db="EMBL/GenBank/DDBJ databases">
        <authorList>
            <person name="Sun Q."/>
            <person name="Mori K."/>
        </authorList>
    </citation>
    <scope>NUCLEOTIDE SEQUENCE [LARGE SCALE GENOMIC DNA]</scope>
    <source>
        <strain evidence="1 2">JCM 3323</strain>
    </source>
</reference>
<gene>
    <name evidence="1" type="ORF">ACFFRN_15305</name>
</gene>
<dbReference type="RefSeq" id="WP_346126644.1">
    <property type="nucleotide sequence ID" value="NZ_BAAAXC010000015.1"/>
</dbReference>
<evidence type="ECO:0000313" key="1">
    <source>
        <dbReference type="EMBL" id="MFB9527983.1"/>
    </source>
</evidence>
<dbReference type="Proteomes" id="UP001589646">
    <property type="component" value="Unassembled WGS sequence"/>
</dbReference>
<comment type="caution">
    <text evidence="1">The sequence shown here is derived from an EMBL/GenBank/DDBJ whole genome shotgun (WGS) entry which is preliminary data.</text>
</comment>
<name>A0ABV5PY58_9ACTN</name>
<proteinExistence type="predicted"/>
<keyword evidence="2" id="KW-1185">Reference proteome</keyword>
<evidence type="ECO:0000313" key="2">
    <source>
        <dbReference type="Proteomes" id="UP001589646"/>
    </source>
</evidence>
<organism evidence="1 2">
    <name type="scientific">Nonomuraea roseola</name>
    <dbReference type="NCBI Taxonomy" id="46179"/>
    <lineage>
        <taxon>Bacteria</taxon>
        <taxon>Bacillati</taxon>
        <taxon>Actinomycetota</taxon>
        <taxon>Actinomycetes</taxon>
        <taxon>Streptosporangiales</taxon>
        <taxon>Streptosporangiaceae</taxon>
        <taxon>Nonomuraea</taxon>
    </lineage>
</organism>
<accession>A0ABV5PY58</accession>
<sequence>MMIPTQQSRRIMPTLLVIGALFFIVREPAKAAAFATGALDALLKVAEAFATFASHLG</sequence>